<dbReference type="EMBL" id="SJPV01000019">
    <property type="protein sequence ID" value="TWU31020.1"/>
    <property type="molecule type" value="Genomic_DNA"/>
</dbReference>
<keyword evidence="8" id="KW-1185">Reference proteome</keyword>
<dbReference type="RefSeq" id="WP_146531173.1">
    <property type="nucleotide sequence ID" value="NZ_SJPV01000019.1"/>
</dbReference>
<feature type="transmembrane region" description="Helical" evidence="6">
    <location>
        <begin position="282"/>
        <end position="307"/>
    </location>
</feature>
<evidence type="ECO:0000256" key="5">
    <source>
        <dbReference type="ARBA" id="ARBA00023136"/>
    </source>
</evidence>
<feature type="transmembrane region" description="Helical" evidence="6">
    <location>
        <begin position="57"/>
        <end position="76"/>
    </location>
</feature>
<evidence type="ECO:0000256" key="1">
    <source>
        <dbReference type="ARBA" id="ARBA00004141"/>
    </source>
</evidence>
<feature type="transmembrane region" description="Helical" evidence="6">
    <location>
        <begin position="97"/>
        <end position="115"/>
    </location>
</feature>
<feature type="transmembrane region" description="Helical" evidence="6">
    <location>
        <begin position="215"/>
        <end position="236"/>
    </location>
</feature>
<proteinExistence type="predicted"/>
<evidence type="ECO:0000256" key="2">
    <source>
        <dbReference type="ARBA" id="ARBA00022448"/>
    </source>
</evidence>
<evidence type="ECO:0000313" key="8">
    <source>
        <dbReference type="Proteomes" id="UP000319143"/>
    </source>
</evidence>
<sequence length="620" mass="64333">MSEAQPSQLTRLNPQDSSSAAIPIRHGAYPEFTWTAVFLGWAIGSLIAVSIGYAALILGFAIEGSELAAILGWGVLRGVLRRTSIVENNINQTIASAVNGASSGIMFSVPALFILSRSPGLESVADFSVPLMILACVTGSVLGLAFVIPLRKQMIDFDRLAYPGGIAVATILKSPGAGVRKAVLLISGALISGISHLLVLSLMGEDANWDAGALFGLPSMLNIALYLSVMTIGVGFLSGKGGFWFGAGGFLCYFLLSPLLSHSADAGVAELVSDPTAMRATLYKPLGIGMLVGAAVGGIIAAFPLIASAMKSMHSARQQDVTSDSVSDEMPIRLLYAAIGLGAIVMIWIAYNSVESMSLGRAAAMALLGTIWVWVAGVVVSECVGRTNWSPLSGMTLIAVTIVILVAKGGVDNASTITSSLLVGAAICLAISQASDMMLDLKSGYLVGAIPRRQQLAQFVGAWLGPVIVIFLMILLNNQYEIGSEKLPAPQAQALASVTEGILNNDVPAYRYTAGAGLGLLLALSGLGGIGVLIALGFYMPFQIALTYTIGNALRIVSDKTLGVKFSHEVGIPIAAGLIVGEALVGVGHALVQVFFASPDADVTAMQLGASAFDSLTRWM</sequence>
<keyword evidence="5 6" id="KW-0472">Membrane</keyword>
<feature type="transmembrane region" description="Helical" evidence="6">
    <location>
        <begin position="456"/>
        <end position="476"/>
    </location>
</feature>
<protein>
    <submittedName>
        <fullName evidence="7">OPT oligopeptide transporter protein</fullName>
    </submittedName>
</protein>
<comment type="subcellular location">
    <subcellularLocation>
        <location evidence="1">Membrane</location>
        <topology evidence="1">Multi-pass membrane protein</topology>
    </subcellularLocation>
</comment>
<feature type="transmembrane region" description="Helical" evidence="6">
    <location>
        <begin position="392"/>
        <end position="411"/>
    </location>
</feature>
<evidence type="ECO:0000256" key="6">
    <source>
        <dbReference type="SAM" id="Phobius"/>
    </source>
</evidence>
<feature type="transmembrane region" description="Helical" evidence="6">
    <location>
        <begin position="182"/>
        <end position="203"/>
    </location>
</feature>
<evidence type="ECO:0000256" key="3">
    <source>
        <dbReference type="ARBA" id="ARBA00022692"/>
    </source>
</evidence>
<dbReference type="InterPro" id="IPR004813">
    <property type="entry name" value="OPT"/>
</dbReference>
<name>A0A5C6D2F9_9BACT</name>
<dbReference type="AlphaFoldDB" id="A0A5C6D2F9"/>
<feature type="transmembrane region" description="Helical" evidence="6">
    <location>
        <begin position="363"/>
        <end position="380"/>
    </location>
</feature>
<dbReference type="OrthoDB" id="9809340at2"/>
<accession>A0A5C6D2F9</accession>
<organism evidence="7 8">
    <name type="scientific">Novipirellula artificiosorum</name>
    <dbReference type="NCBI Taxonomy" id="2528016"/>
    <lineage>
        <taxon>Bacteria</taxon>
        <taxon>Pseudomonadati</taxon>
        <taxon>Planctomycetota</taxon>
        <taxon>Planctomycetia</taxon>
        <taxon>Pirellulales</taxon>
        <taxon>Pirellulaceae</taxon>
        <taxon>Novipirellula</taxon>
    </lineage>
</organism>
<keyword evidence="4 6" id="KW-1133">Transmembrane helix</keyword>
<feature type="transmembrane region" description="Helical" evidence="6">
    <location>
        <begin position="417"/>
        <end position="435"/>
    </location>
</feature>
<dbReference type="Pfam" id="PF03169">
    <property type="entry name" value="OPT"/>
    <property type="match status" value="1"/>
</dbReference>
<feature type="transmembrane region" description="Helical" evidence="6">
    <location>
        <begin position="334"/>
        <end position="351"/>
    </location>
</feature>
<feature type="transmembrane region" description="Helical" evidence="6">
    <location>
        <begin position="127"/>
        <end position="150"/>
    </location>
</feature>
<gene>
    <name evidence="7" type="ORF">Poly41_64890</name>
</gene>
<dbReference type="GO" id="GO:0016020">
    <property type="term" value="C:membrane"/>
    <property type="evidence" value="ECO:0007669"/>
    <property type="project" value="UniProtKB-SubCell"/>
</dbReference>
<dbReference type="PANTHER" id="PTHR31645:SF0">
    <property type="entry name" value="OLIGOPEPTIDE TRANSPORTER YGL114W-RELATED"/>
    <property type="match status" value="1"/>
</dbReference>
<feature type="transmembrane region" description="Helical" evidence="6">
    <location>
        <begin position="516"/>
        <end position="539"/>
    </location>
</feature>
<evidence type="ECO:0000313" key="7">
    <source>
        <dbReference type="EMBL" id="TWU31020.1"/>
    </source>
</evidence>
<keyword evidence="3 6" id="KW-0812">Transmembrane</keyword>
<reference evidence="7 8" key="1">
    <citation type="submission" date="2019-02" db="EMBL/GenBank/DDBJ databases">
        <title>Deep-cultivation of Planctomycetes and their phenomic and genomic characterization uncovers novel biology.</title>
        <authorList>
            <person name="Wiegand S."/>
            <person name="Jogler M."/>
            <person name="Boedeker C."/>
            <person name="Pinto D."/>
            <person name="Vollmers J."/>
            <person name="Rivas-Marin E."/>
            <person name="Kohn T."/>
            <person name="Peeters S.H."/>
            <person name="Heuer A."/>
            <person name="Rast P."/>
            <person name="Oberbeckmann S."/>
            <person name="Bunk B."/>
            <person name="Jeske O."/>
            <person name="Meyerdierks A."/>
            <person name="Storesund J.E."/>
            <person name="Kallscheuer N."/>
            <person name="Luecker S."/>
            <person name="Lage O.M."/>
            <person name="Pohl T."/>
            <person name="Merkel B.J."/>
            <person name="Hornburger P."/>
            <person name="Mueller R.-W."/>
            <person name="Bruemmer F."/>
            <person name="Labrenz M."/>
            <person name="Spormann A.M."/>
            <person name="Op Den Camp H."/>
            <person name="Overmann J."/>
            <person name="Amann R."/>
            <person name="Jetten M.S.M."/>
            <person name="Mascher T."/>
            <person name="Medema M.H."/>
            <person name="Devos D.P."/>
            <person name="Kaster A.-K."/>
            <person name="Ovreas L."/>
            <person name="Rohde M."/>
            <person name="Galperin M.Y."/>
            <person name="Jogler C."/>
        </authorList>
    </citation>
    <scope>NUCLEOTIDE SEQUENCE [LARGE SCALE GENOMIC DNA]</scope>
    <source>
        <strain evidence="7 8">Poly41</strain>
    </source>
</reference>
<dbReference type="Proteomes" id="UP000319143">
    <property type="component" value="Unassembled WGS sequence"/>
</dbReference>
<evidence type="ECO:0000256" key="4">
    <source>
        <dbReference type="ARBA" id="ARBA00022989"/>
    </source>
</evidence>
<dbReference type="InterPro" id="IPR045035">
    <property type="entry name" value="YSL-like"/>
</dbReference>
<comment type="caution">
    <text evidence="7">The sequence shown here is derived from an EMBL/GenBank/DDBJ whole genome shotgun (WGS) entry which is preliminary data.</text>
</comment>
<feature type="transmembrane region" description="Helical" evidence="6">
    <location>
        <begin position="32"/>
        <end position="51"/>
    </location>
</feature>
<keyword evidence="2" id="KW-0813">Transport</keyword>
<dbReference type="GO" id="GO:0035673">
    <property type="term" value="F:oligopeptide transmembrane transporter activity"/>
    <property type="evidence" value="ECO:0007669"/>
    <property type="project" value="InterPro"/>
</dbReference>
<feature type="transmembrane region" description="Helical" evidence="6">
    <location>
        <begin position="243"/>
        <end position="262"/>
    </location>
</feature>
<dbReference type="PANTHER" id="PTHR31645">
    <property type="entry name" value="OLIGOPEPTIDE TRANSPORTER YGL114W-RELATED"/>
    <property type="match status" value="1"/>
</dbReference>